<dbReference type="PANTHER" id="PTHR16105:SF2">
    <property type="entry name" value="RNA-BINDING PROTEIN 41"/>
    <property type="match status" value="1"/>
</dbReference>
<protein>
    <recommendedName>
        <fullName evidence="3">RNA-binding protein 41</fullName>
    </recommendedName>
    <alternativeName>
        <fullName evidence="4">RNA-binding motif protein 41</fullName>
    </alternativeName>
</protein>
<keyword evidence="1 5" id="KW-0694">RNA-binding</keyword>
<dbReference type="InterPro" id="IPR012677">
    <property type="entry name" value="Nucleotide-bd_a/b_plait_sf"/>
</dbReference>
<sequence>MPGGSVNGRPFRESNDSYSRTGIPCGNPKRYNSRDVLQMDSGLRGRKRSLMAPVEEIETEGQKQLKALVKKQLNTQVDLAEIKKKKEFATSDAKFNPATEKLSGIVSLKAYQDLEKSDDYIQELRQCGLTDEEIMLKLENQDDYNVLKAVKRSRYGMDPVSYQEKMEEIQKKIQSRQARLSKSDPISGIRLLSRSKMDLEKSIAFGNEKNKFLHKALIQQKTSSSLSVDPKDPMCHLPEILKSLTESSSKKASSKFLFSNSNRTKQILDSAEVNVKNDNGNSYETVPPTEHSVDVFSHKNDCCVTEAKFQDDYSVNQYRVSKPTNINNPKMEDEENEKVKYSDAQESKTMCNEGVQKADNVQSEEEEQNLEGTKDDQAPRELVARIKPIPVDVIHRYRLSNNEIRKIPRFENYTPGAPNNVLYLKNLAPKVTEEDLVSLFIRFQKESGPKIVFRLLTGRMKGQAFVTFDSPEVAKEALELVNGYELKGRPIIIGYGKQKSS</sequence>
<dbReference type="Pfam" id="PF00076">
    <property type="entry name" value="RRM_1"/>
    <property type="match status" value="1"/>
</dbReference>
<dbReference type="GO" id="GO:0003723">
    <property type="term" value="F:RNA binding"/>
    <property type="evidence" value="ECO:0007669"/>
    <property type="project" value="UniProtKB-UniRule"/>
</dbReference>
<name>A0ABD3WZT2_SINWO</name>
<dbReference type="SUPFAM" id="SSF54928">
    <property type="entry name" value="RNA-binding domain, RBD"/>
    <property type="match status" value="1"/>
</dbReference>
<evidence type="ECO:0000256" key="1">
    <source>
        <dbReference type="ARBA" id="ARBA00022884"/>
    </source>
</evidence>
<dbReference type="SMART" id="SM00360">
    <property type="entry name" value="RRM"/>
    <property type="match status" value="1"/>
</dbReference>
<evidence type="ECO:0000256" key="5">
    <source>
        <dbReference type="PROSITE-ProRule" id="PRU00176"/>
    </source>
</evidence>
<evidence type="ECO:0000256" key="4">
    <source>
        <dbReference type="ARBA" id="ARBA00075590"/>
    </source>
</evidence>
<proteinExistence type="predicted"/>
<comment type="caution">
    <text evidence="8">The sequence shown here is derived from an EMBL/GenBank/DDBJ whole genome shotgun (WGS) entry which is preliminary data.</text>
</comment>
<evidence type="ECO:0000256" key="3">
    <source>
        <dbReference type="ARBA" id="ARBA00067964"/>
    </source>
</evidence>
<comment type="function">
    <text evidence="2">May bind RNA.</text>
</comment>
<dbReference type="EMBL" id="JBJQND010000004">
    <property type="protein sequence ID" value="KAL3879001.1"/>
    <property type="molecule type" value="Genomic_DNA"/>
</dbReference>
<dbReference type="Gene3D" id="3.30.70.330">
    <property type="match status" value="1"/>
</dbReference>
<dbReference type="InterPro" id="IPR000504">
    <property type="entry name" value="RRM_dom"/>
</dbReference>
<organism evidence="8 9">
    <name type="scientific">Sinanodonta woodiana</name>
    <name type="common">Chinese pond mussel</name>
    <name type="synonym">Anodonta woodiana</name>
    <dbReference type="NCBI Taxonomy" id="1069815"/>
    <lineage>
        <taxon>Eukaryota</taxon>
        <taxon>Metazoa</taxon>
        <taxon>Spiralia</taxon>
        <taxon>Lophotrochozoa</taxon>
        <taxon>Mollusca</taxon>
        <taxon>Bivalvia</taxon>
        <taxon>Autobranchia</taxon>
        <taxon>Heteroconchia</taxon>
        <taxon>Palaeoheterodonta</taxon>
        <taxon>Unionida</taxon>
        <taxon>Unionoidea</taxon>
        <taxon>Unionidae</taxon>
        <taxon>Unioninae</taxon>
        <taxon>Sinanodonta</taxon>
    </lineage>
</organism>
<dbReference type="InterPro" id="IPR045164">
    <property type="entry name" value="RBM41/RNPC3"/>
</dbReference>
<dbReference type="PROSITE" id="PS50102">
    <property type="entry name" value="RRM"/>
    <property type="match status" value="1"/>
</dbReference>
<keyword evidence="9" id="KW-1185">Reference proteome</keyword>
<evidence type="ECO:0000259" key="7">
    <source>
        <dbReference type="PROSITE" id="PS50102"/>
    </source>
</evidence>
<evidence type="ECO:0000256" key="6">
    <source>
        <dbReference type="SAM" id="MobiDB-lite"/>
    </source>
</evidence>
<dbReference type="InterPro" id="IPR035979">
    <property type="entry name" value="RBD_domain_sf"/>
</dbReference>
<feature type="domain" description="RRM" evidence="7">
    <location>
        <begin position="420"/>
        <end position="498"/>
    </location>
</feature>
<gene>
    <name evidence="8" type="ORF">ACJMK2_031323</name>
</gene>
<dbReference type="FunFam" id="3.30.70.330:FF:000252">
    <property type="entry name" value="RNA binding motif protein 41"/>
    <property type="match status" value="1"/>
</dbReference>
<dbReference type="Proteomes" id="UP001634394">
    <property type="component" value="Unassembled WGS sequence"/>
</dbReference>
<evidence type="ECO:0000256" key="2">
    <source>
        <dbReference type="ARBA" id="ARBA00056959"/>
    </source>
</evidence>
<dbReference type="PANTHER" id="PTHR16105">
    <property type="entry name" value="RNA-BINDING REGION-CONTAINING PROTEIN 3"/>
    <property type="match status" value="1"/>
</dbReference>
<feature type="region of interest" description="Disordered" evidence="6">
    <location>
        <begin position="357"/>
        <end position="377"/>
    </location>
</feature>
<accession>A0ABD3WZT2</accession>
<dbReference type="AlphaFoldDB" id="A0ABD3WZT2"/>
<evidence type="ECO:0000313" key="8">
    <source>
        <dbReference type="EMBL" id="KAL3879001.1"/>
    </source>
</evidence>
<reference evidence="8 9" key="1">
    <citation type="submission" date="2024-11" db="EMBL/GenBank/DDBJ databases">
        <title>Chromosome-level genome assembly of the freshwater bivalve Anodonta woodiana.</title>
        <authorList>
            <person name="Chen X."/>
        </authorList>
    </citation>
    <scope>NUCLEOTIDE SEQUENCE [LARGE SCALE GENOMIC DNA]</scope>
    <source>
        <strain evidence="8">MN2024</strain>
        <tissue evidence="8">Gills</tissue>
    </source>
</reference>
<feature type="region of interest" description="Disordered" evidence="6">
    <location>
        <begin position="1"/>
        <end position="34"/>
    </location>
</feature>
<evidence type="ECO:0000313" key="9">
    <source>
        <dbReference type="Proteomes" id="UP001634394"/>
    </source>
</evidence>